<evidence type="ECO:0000256" key="1">
    <source>
        <dbReference type="ARBA" id="ARBA00022531"/>
    </source>
</evidence>
<dbReference type="PANTHER" id="PTHR47199:SF2">
    <property type="entry name" value="PHOTOSYSTEM II STABILITY_ASSEMBLY FACTOR HCF136, CHLOROPLASTIC"/>
    <property type="match status" value="1"/>
</dbReference>
<protein>
    <submittedName>
        <fullName evidence="6">T9SS type A sorting domain-containing protein</fullName>
    </submittedName>
</protein>
<dbReference type="EMBL" id="SBKN01000004">
    <property type="protein sequence ID" value="RXR22562.1"/>
    <property type="molecule type" value="Genomic_DNA"/>
</dbReference>
<dbReference type="Proteomes" id="UP000289857">
    <property type="component" value="Unassembled WGS sequence"/>
</dbReference>
<dbReference type="Pfam" id="PF14870">
    <property type="entry name" value="PSII_BNR"/>
    <property type="match status" value="1"/>
</dbReference>
<sequence length="420" mass="45842">MKKLLLSAILLGMKLSAQLTWAPLPNVAVNTNGQRFDDVFFLNENVGWAANGYYAAVYKTTDGGSNWTLQTNNTLLGSNHYFRNIEFLDENIGFLGTLNGKFYHTTDGGTTWNLVTITPNPQAICGLDCVGTSTVYGCGAYFSPAYIIKSTDSGVTWQYIDMSAYAEALVEILFLDENTGFAAGNNSTGAVILKTTDGGQTWTTLFNDTIAGEYVWKIQVLQGNSNVLFGAIEAVAPNNGKLIKTTDGGQTWITKVAPEPEIQAVGFVDENHGWMGGHATGFYETTNGGDSWTNTTVGSNLNRIFVMSPDLAYACGTTIYKMTPNMSVPAFNEQARIPLQVKIAPHPIKDKLNIEIDYLGVDHLNLGLYDVQGKLVKTLIVDVIDSAGKKNYSFDFPYAKGVYYLNLHTNTGRQSVKIVK</sequence>
<evidence type="ECO:0000256" key="3">
    <source>
        <dbReference type="ARBA" id="ARBA00023276"/>
    </source>
</evidence>
<dbReference type="NCBIfam" id="TIGR04183">
    <property type="entry name" value="Por_Secre_tail"/>
    <property type="match status" value="1"/>
</dbReference>
<evidence type="ECO:0000259" key="5">
    <source>
        <dbReference type="Pfam" id="PF14870"/>
    </source>
</evidence>
<evidence type="ECO:0000256" key="2">
    <source>
        <dbReference type="ARBA" id="ARBA00022729"/>
    </source>
</evidence>
<feature type="chain" id="PRO_5020865292" evidence="4">
    <location>
        <begin position="23"/>
        <end position="420"/>
    </location>
</feature>
<keyword evidence="7" id="KW-1185">Reference proteome</keyword>
<evidence type="ECO:0000256" key="4">
    <source>
        <dbReference type="SAM" id="SignalP"/>
    </source>
</evidence>
<name>A0A4Q1KBY2_9FLAO</name>
<dbReference type="InterPro" id="IPR026444">
    <property type="entry name" value="Secre_tail"/>
</dbReference>
<dbReference type="InterPro" id="IPR028203">
    <property type="entry name" value="PSII_CF48-like_dom"/>
</dbReference>
<proteinExistence type="predicted"/>
<feature type="domain" description="Photosynthesis system II assembly factor Ycf48/Hcf136-like" evidence="5">
    <location>
        <begin position="26"/>
        <end position="119"/>
    </location>
</feature>
<comment type="caution">
    <text evidence="6">The sequence shown here is derived from an EMBL/GenBank/DDBJ whole genome shotgun (WGS) entry which is preliminary data.</text>
</comment>
<dbReference type="OrthoDB" id="9764804at2"/>
<keyword evidence="3" id="KW-0604">Photosystem II</keyword>
<dbReference type="Gene3D" id="2.130.10.10">
    <property type="entry name" value="YVTN repeat-like/Quinoprotein amine dehydrogenase"/>
    <property type="match status" value="2"/>
</dbReference>
<keyword evidence="1" id="KW-0602">Photosynthesis</keyword>
<dbReference type="InterPro" id="IPR015943">
    <property type="entry name" value="WD40/YVTN_repeat-like_dom_sf"/>
</dbReference>
<evidence type="ECO:0000313" key="6">
    <source>
        <dbReference type="EMBL" id="RXR22562.1"/>
    </source>
</evidence>
<dbReference type="CDD" id="cd15482">
    <property type="entry name" value="Sialidase_non-viral"/>
    <property type="match status" value="1"/>
</dbReference>
<organism evidence="6 7">
    <name type="scientific">Flavobacterium stagni</name>
    <dbReference type="NCBI Taxonomy" id="2506421"/>
    <lineage>
        <taxon>Bacteria</taxon>
        <taxon>Pseudomonadati</taxon>
        <taxon>Bacteroidota</taxon>
        <taxon>Flavobacteriia</taxon>
        <taxon>Flavobacteriales</taxon>
        <taxon>Flavobacteriaceae</taxon>
        <taxon>Flavobacterium</taxon>
    </lineage>
</organism>
<reference evidence="7" key="1">
    <citation type="submission" date="2019-01" db="EMBL/GenBank/DDBJ databases">
        <title>Cytophagaceae bacterium strain CAR-16.</title>
        <authorList>
            <person name="Chen W.-M."/>
        </authorList>
    </citation>
    <scope>NUCLEOTIDE SEQUENCE [LARGE SCALE GENOMIC DNA]</scope>
    <source>
        <strain evidence="7">WWJ-16</strain>
    </source>
</reference>
<feature type="signal peptide" evidence="4">
    <location>
        <begin position="1"/>
        <end position="22"/>
    </location>
</feature>
<accession>A0A4Q1KBY2</accession>
<dbReference type="AlphaFoldDB" id="A0A4Q1KBY2"/>
<gene>
    <name evidence="6" type="ORF">EQG61_08240</name>
</gene>
<evidence type="ECO:0000313" key="7">
    <source>
        <dbReference type="Proteomes" id="UP000289857"/>
    </source>
</evidence>
<dbReference type="GO" id="GO:0009523">
    <property type="term" value="C:photosystem II"/>
    <property type="evidence" value="ECO:0007669"/>
    <property type="project" value="UniProtKB-KW"/>
</dbReference>
<dbReference type="RefSeq" id="WP_129461447.1">
    <property type="nucleotide sequence ID" value="NZ_SBKN01000004.1"/>
</dbReference>
<dbReference type="SUPFAM" id="SSF110296">
    <property type="entry name" value="Oligoxyloglucan reducing end-specific cellobiohydrolase"/>
    <property type="match status" value="1"/>
</dbReference>
<dbReference type="PANTHER" id="PTHR47199">
    <property type="entry name" value="PHOTOSYSTEM II STABILITY/ASSEMBLY FACTOR HCF136, CHLOROPLASTIC"/>
    <property type="match status" value="1"/>
</dbReference>
<dbReference type="GO" id="GO:0015979">
    <property type="term" value="P:photosynthesis"/>
    <property type="evidence" value="ECO:0007669"/>
    <property type="project" value="UniProtKB-KW"/>
</dbReference>
<keyword evidence="2 4" id="KW-0732">Signal</keyword>